<evidence type="ECO:0000313" key="2">
    <source>
        <dbReference type="Proteomes" id="UP000009872"/>
    </source>
</evidence>
<dbReference type="STRING" id="742727.HMPREF9447_00713"/>
<protein>
    <submittedName>
        <fullName evidence="1">Uncharacterized protein</fullName>
    </submittedName>
</protein>
<proteinExistence type="predicted"/>
<dbReference type="HOGENOM" id="CLU_233158_0_0_10"/>
<sequence>MAKKLLARGQATINTLQDSYTLTLSINNYVFTSEANGTIRNAVTITSFVKATLDNKEFTDFTIGVITKPAGFSSITVNNTYKSITFSILANTTNLADNGVIMIPVIIKGITYSLSFVWAKSRSGQSGVNGNDGYTIKSSRQSCVISTDKDGKIHTEVKTSTIISALIGKTVVTPVIGTLPTIAGCVLSKSGSTITITFNIGTSLAESGTIDIPITINGLAFGVSFSYAKARSGANGNTGAAGVDANMLDWVKEWNTNKTLINTSTVITPKLFAGTKNSNGTLTGIAIGHFALSTLNASGSIITETVNGICGFKDGYKTFFVDSTGNVQLGRNNQFIKYNSVTGKIEFGSDVTMNWVNAINTTKTEVINSAASTAQTKADAAKNAAIAAAATDAANKVNAIKIGGRNYIRNSAFTSNLTGVSADGTTVSIDTATLYNNYRTLKVLQNTACTDSNAATQRTYFNVINGKICTPASFSMYVKGSVASVMKIRIGGSGIRTVNITTSWQRVVLENITPTSAVVLFGFQTVGTYWCALPMLVEGSKTADWIPAPEDVDSSVAAAKKAGTDAKLVADAITSKANTEGWATKLTYIGSTGIFTGTLSANTVNAVRINASQITIGTIDAARINVAALKTSLITAGNIEALTLNVTKGKIGGWSLDADSIFRGTKNNSSGAYTGTAGSVCIGSNGIRGFKWRLDATGAGAVAGGNISWDAAGNVTFGSSVVLNWTNAATAAAGNALDAAKSYANTKKTEAINSAATDATNKVNALQIGGRNFYKKSTSITSLINSPTVQKEESADSRNGFKLTGKKDLTCAIRINNIITRNGSYVVSFLGKSNGTSTPNFNVCDIACSGNAQFTTSWKKFELKVNVSNYTDAVYHFLDIENLGWLYYWLKDFKIEEGTKATGWSPAPEDTDSSIKTVSDKADGTITALGGTSFPKLTHISGTGIYTGTLTASQVNAVAINAGSITTGTLSADRIGSKAITAAKIAAGTITAAEINVASIQASVVTANAVNGLTCTFNKGTIAGWNINANQIFKNNVYLGSDGSIYNGTKWKLGNDGSGQIANGNISWNAAGAVTFGTSVSLQWKNDIESAKTTNYGYRYYKKIVVNGESGKYYPIVFKGGDQTIKRDILIRRGYSEQAPTDWDNKSTTHKGGLSLLLKVNFGGWGGASYSWDIYELSEVYSRMFAGAAYCGNYCMFAVYLRGGGDGGAVYHLYSDQPIESATYSPSPIPPAPQIAYNSDRIFQSGTSTANAPAPRTLTAAVEEEIRYHRFIGLAQGNDTTLKAHPLTYIGSTGIYTGTLTANQVNAVAINASSITTGTLSADRIAAGSISSTKLDATSIKANIINVGYINGLTCAFTKGSIGGWTITSNSISGGQIVLDKANKRVVVYGASSGPTSGQRVQIYHNSNTDFGLYTTDSKGTVVVQLGSNNKIAGWTINPTQIYKNNVYLGSDGSITNGTKWKLGNDGSGQIANGNISWNAAGTVTFGSSVSLNWTNAATNALNSAKNYADTKKTEAVSVAATDATAKANAAKELALATAFGKMIYRDPEFRNGNNGINVYNNSGNGTVTITRTGLSSAPNDSKMVLEIKTTGTASPDNGGFFFGTTCSNRKVFISKIIAKIPVGRNIQWASNSIGTSGSSKWLTPNAGTGDWAEYVYKVTCGTSNFSSTNFFYLDGVQGTSAAPIIWQVAYATVFDTTSSERYTTTIDANGIYTGTVRAGQMLIDSALVVGGSSYNGSISLRDSGNNIMATLDRSGITAVAGKIGGWNINSGSIYACAPAGGHRVFITSSGYLYNDDGTQDFWGLRADGSATFGYGKILFDNDGSGYVANKNIKWDSKGNVEVKGNITANSGLIAGFTISGNKLINTAADSSIMFSSLMGNASMTINSSSALLSLRADSARTGIYLQTYAAGARGIYIVANAGSKFAIESYGPVLLGQRISEKWNVPGVLYIGCKFNAGDNTSFGKIWGEGVSVTSCYFLGNGKYRFYHNLNHTNYTVIAQGCQNERYYGFFRLLERNTNNFVIQNVGSKGGGDGSPFDFTIMGRNVW</sequence>
<evidence type="ECO:0000313" key="1">
    <source>
        <dbReference type="EMBL" id="EKU92263.1"/>
    </source>
</evidence>
<comment type="caution">
    <text evidence="1">The sequence shown here is derived from an EMBL/GenBank/DDBJ whole genome shotgun (WGS) entry which is preliminary data.</text>
</comment>
<keyword evidence="2" id="KW-1185">Reference proteome</keyword>
<accession>K9E6I4</accession>
<organism evidence="1 2">
    <name type="scientific">Bacteroides oleiciplenus YIT 12058</name>
    <dbReference type="NCBI Taxonomy" id="742727"/>
    <lineage>
        <taxon>Bacteria</taxon>
        <taxon>Pseudomonadati</taxon>
        <taxon>Bacteroidota</taxon>
        <taxon>Bacteroidia</taxon>
        <taxon>Bacteroidales</taxon>
        <taxon>Bacteroidaceae</taxon>
        <taxon>Bacteroides</taxon>
    </lineage>
</organism>
<name>K9E6I4_9BACE</name>
<gene>
    <name evidence="1" type="ORF">HMPREF9447_00713</name>
</gene>
<dbReference type="Proteomes" id="UP000009872">
    <property type="component" value="Unassembled WGS sequence"/>
</dbReference>
<dbReference type="EMBL" id="ADLF01000002">
    <property type="protein sequence ID" value="EKU92263.1"/>
    <property type="molecule type" value="Genomic_DNA"/>
</dbReference>
<dbReference type="eggNOG" id="COG4733">
    <property type="taxonomic scope" value="Bacteria"/>
</dbReference>
<dbReference type="PATRIC" id="fig|742727.4.peg.716"/>
<dbReference type="RefSeq" id="WP_009128134.1">
    <property type="nucleotide sequence ID" value="NZ_JH992940.1"/>
</dbReference>
<reference evidence="1 2" key="1">
    <citation type="submission" date="2012-09" db="EMBL/GenBank/DDBJ databases">
        <title>The Genome Sequence of Bacteroides oleiciplenus YIT 12058.</title>
        <authorList>
            <consortium name="The Broad Institute Genome Sequencing Platform"/>
            <person name="Earl A."/>
            <person name="Ward D."/>
            <person name="Feldgarden M."/>
            <person name="Gevers D."/>
            <person name="Morotomi M."/>
            <person name="Walker B."/>
            <person name="Young S.K."/>
            <person name="Zeng Q."/>
            <person name="Gargeya S."/>
            <person name="Fitzgerald M."/>
            <person name="Haas B."/>
            <person name="Abouelleil A."/>
            <person name="Alvarado L."/>
            <person name="Arachchi H.M."/>
            <person name="Berlin A.M."/>
            <person name="Chapman S.B."/>
            <person name="Goldberg J."/>
            <person name="Griggs A."/>
            <person name="Gujja S."/>
            <person name="Hansen M."/>
            <person name="Howarth C."/>
            <person name="Imamovic A."/>
            <person name="Larimer J."/>
            <person name="McCowen C."/>
            <person name="Montmayeur A."/>
            <person name="Murphy C."/>
            <person name="Neiman D."/>
            <person name="Pearson M."/>
            <person name="Priest M."/>
            <person name="Roberts A."/>
            <person name="Saif S."/>
            <person name="Shea T."/>
            <person name="Sisk P."/>
            <person name="Sykes S."/>
            <person name="Wortman J."/>
            <person name="Nusbaum C."/>
            <person name="Birren B."/>
        </authorList>
    </citation>
    <scope>NUCLEOTIDE SEQUENCE [LARGE SCALE GENOMIC DNA]</scope>
    <source>
        <strain evidence="1 2">YIT 12058</strain>
    </source>
</reference>